<name>A0A7C4LPC8_9PLAN</name>
<evidence type="ECO:0000313" key="2">
    <source>
        <dbReference type="EMBL" id="HGT40137.1"/>
    </source>
</evidence>
<keyword evidence="1" id="KW-0812">Transmembrane</keyword>
<evidence type="ECO:0008006" key="3">
    <source>
        <dbReference type="Google" id="ProtNLM"/>
    </source>
</evidence>
<feature type="transmembrane region" description="Helical" evidence="1">
    <location>
        <begin position="123"/>
        <end position="142"/>
    </location>
</feature>
<gene>
    <name evidence="2" type="ORF">ENS64_12890</name>
</gene>
<comment type="caution">
    <text evidence="2">The sequence shown here is derived from an EMBL/GenBank/DDBJ whole genome shotgun (WGS) entry which is preliminary data.</text>
</comment>
<evidence type="ECO:0000256" key="1">
    <source>
        <dbReference type="SAM" id="Phobius"/>
    </source>
</evidence>
<keyword evidence="1" id="KW-0472">Membrane</keyword>
<accession>A0A7C4LPC8</accession>
<dbReference type="AlphaFoldDB" id="A0A7C4LPC8"/>
<feature type="transmembrane region" description="Helical" evidence="1">
    <location>
        <begin position="7"/>
        <end position="27"/>
    </location>
</feature>
<dbReference type="Pfam" id="PF20221">
    <property type="entry name" value="DUF6580"/>
    <property type="match status" value="1"/>
</dbReference>
<organism evidence="2">
    <name type="scientific">Schlesneria paludicola</name>
    <dbReference type="NCBI Taxonomy" id="360056"/>
    <lineage>
        <taxon>Bacteria</taxon>
        <taxon>Pseudomonadati</taxon>
        <taxon>Planctomycetota</taxon>
        <taxon>Planctomycetia</taxon>
        <taxon>Planctomycetales</taxon>
        <taxon>Planctomycetaceae</taxon>
        <taxon>Schlesneria</taxon>
    </lineage>
</organism>
<sequence length="205" mass="22381">MRSRTFWFFGTLLAYALGCRLLPYVLAHAGMPLDPRHSWYPWNFSPLMATCLLCGAGVRASRWAFVLPLTVVAASDFGIGWLTGRWDWAFPRSQAAVYLSFALGVGMGRWLRSQPHWSTALPAGFAAEVVFFVVTNFAVWWFSNGNPYPPNAAGLAACYVAAIPFFGRSLISTLLFVGVLFSPPVLRSAGITPVKPQLVSATATA</sequence>
<reference evidence="2" key="1">
    <citation type="journal article" date="2020" name="mSystems">
        <title>Genome- and Community-Level Interaction Insights into Carbon Utilization and Element Cycling Functions of Hydrothermarchaeota in Hydrothermal Sediment.</title>
        <authorList>
            <person name="Zhou Z."/>
            <person name="Liu Y."/>
            <person name="Xu W."/>
            <person name="Pan J."/>
            <person name="Luo Z.H."/>
            <person name="Li M."/>
        </authorList>
    </citation>
    <scope>NUCLEOTIDE SEQUENCE [LARGE SCALE GENOMIC DNA]</scope>
    <source>
        <strain evidence="2">SpSt-508</strain>
    </source>
</reference>
<feature type="transmembrane region" description="Helical" evidence="1">
    <location>
        <begin position="65"/>
        <end position="83"/>
    </location>
</feature>
<protein>
    <recommendedName>
        <fullName evidence="3">Rod shape-determining protein MreD</fullName>
    </recommendedName>
</protein>
<dbReference type="InterPro" id="IPR046487">
    <property type="entry name" value="DUF6580"/>
</dbReference>
<dbReference type="EMBL" id="DSVQ01000016">
    <property type="protein sequence ID" value="HGT40137.1"/>
    <property type="molecule type" value="Genomic_DNA"/>
</dbReference>
<proteinExistence type="predicted"/>
<feature type="transmembrane region" description="Helical" evidence="1">
    <location>
        <begin position="39"/>
        <end position="58"/>
    </location>
</feature>
<feature type="transmembrane region" description="Helical" evidence="1">
    <location>
        <begin position="154"/>
        <end position="181"/>
    </location>
</feature>
<keyword evidence="1" id="KW-1133">Transmembrane helix</keyword>
<feature type="transmembrane region" description="Helical" evidence="1">
    <location>
        <begin position="95"/>
        <end position="111"/>
    </location>
</feature>